<proteinExistence type="predicted"/>
<sequence>MLKRIKPVLFLQSSHASPMPGLKSGVLALATLAAWPACAGTDGLSLSGRIAFGGVKRLEAPDPRLLTASNSAAIGLVGVGMGANADDANLNYARHDWVSRAWLGNLDLRYEGAGIAGLARIEAWYDDGQRHDARPWGNSISRYAVGQPLGDAGTDPLGRFSGVALGEAWIERSMALGSSSLLLRAGRQLTPWSERGPALEAMGPRDFPALRRAGSLPQETRIAAPMLFARAGLAPGWALEAFVQGFRPSVSDTCGTFWAISDYAAEGCNAVMGGPPLGLNDRARVAQGAVIQRLPSVKPGAPNRGLALFWQQDADTEFGLYHARYGWRMPMPSMRRSARVGAPLIPGDPDGLNMRFLTEFVDNAGLTALTARHRAGATSFGAELSWRERIPFMLSPADALPAFLSPSAPSLLRASINAVPPGAVFHGYDLYSMAQLQLSAQQRWNVFGLPLTGLLELVGKHTPGLPDQAVRRYGRADVFGPGPVNGVCMVMTGDAARQCSLRGYHTANAWSYRLRMDTRLPELAPELETKLTAGFGHEVKGWSGDFAINEGRRMVSAGCQFEYRKHWFADLHYVGIWGGDYNASTDRDTLALSAGVRF</sequence>
<dbReference type="Proteomes" id="UP001596086">
    <property type="component" value="Unassembled WGS sequence"/>
</dbReference>
<name>A0ABW0RV85_9BURK</name>
<organism evidence="1 2">
    <name type="scientific">Massilia aerilata</name>
    <dbReference type="NCBI Taxonomy" id="453817"/>
    <lineage>
        <taxon>Bacteria</taxon>
        <taxon>Pseudomonadati</taxon>
        <taxon>Pseudomonadota</taxon>
        <taxon>Betaproteobacteria</taxon>
        <taxon>Burkholderiales</taxon>
        <taxon>Oxalobacteraceae</taxon>
        <taxon>Telluria group</taxon>
        <taxon>Massilia</taxon>
    </lineage>
</organism>
<comment type="caution">
    <text evidence="1">The sequence shown here is derived from an EMBL/GenBank/DDBJ whole genome shotgun (WGS) entry which is preliminary data.</text>
</comment>
<protein>
    <submittedName>
        <fullName evidence="1">DUF1302 domain-containing protein</fullName>
    </submittedName>
</protein>
<dbReference type="EMBL" id="JBHSMZ010000001">
    <property type="protein sequence ID" value="MFC5547465.1"/>
    <property type="molecule type" value="Genomic_DNA"/>
</dbReference>
<dbReference type="Pfam" id="PF06980">
    <property type="entry name" value="DUF1302"/>
    <property type="match status" value="1"/>
</dbReference>
<reference evidence="2" key="1">
    <citation type="journal article" date="2019" name="Int. J. Syst. Evol. Microbiol.">
        <title>The Global Catalogue of Microorganisms (GCM) 10K type strain sequencing project: providing services to taxonomists for standard genome sequencing and annotation.</title>
        <authorList>
            <consortium name="The Broad Institute Genomics Platform"/>
            <consortium name="The Broad Institute Genome Sequencing Center for Infectious Disease"/>
            <person name="Wu L."/>
            <person name="Ma J."/>
        </authorList>
    </citation>
    <scope>NUCLEOTIDE SEQUENCE [LARGE SCALE GENOMIC DNA]</scope>
    <source>
        <strain evidence="2">CGMCC 4.5798</strain>
    </source>
</reference>
<keyword evidence="2" id="KW-1185">Reference proteome</keyword>
<gene>
    <name evidence="1" type="ORF">ACFPO9_02910</name>
</gene>
<dbReference type="InterPro" id="IPR010727">
    <property type="entry name" value="DUF1302"/>
</dbReference>
<dbReference type="RefSeq" id="WP_379766791.1">
    <property type="nucleotide sequence ID" value="NZ_JBHSMZ010000001.1"/>
</dbReference>
<evidence type="ECO:0000313" key="2">
    <source>
        <dbReference type="Proteomes" id="UP001596086"/>
    </source>
</evidence>
<accession>A0ABW0RV85</accession>
<evidence type="ECO:0000313" key="1">
    <source>
        <dbReference type="EMBL" id="MFC5547465.1"/>
    </source>
</evidence>